<evidence type="ECO:0000313" key="5">
    <source>
        <dbReference type="Proteomes" id="UP001589700"/>
    </source>
</evidence>
<evidence type="ECO:0000256" key="2">
    <source>
        <dbReference type="ARBA" id="ARBA00022801"/>
    </source>
</evidence>
<evidence type="ECO:0000313" key="4">
    <source>
        <dbReference type="EMBL" id="MFB9258598.1"/>
    </source>
</evidence>
<dbReference type="PANTHER" id="PTHR48081:SF8">
    <property type="entry name" value="ALPHA_BETA HYDROLASE FOLD-3 DOMAIN-CONTAINING PROTEIN-RELATED"/>
    <property type="match status" value="1"/>
</dbReference>
<dbReference type="PANTHER" id="PTHR48081">
    <property type="entry name" value="AB HYDROLASE SUPERFAMILY PROTEIN C4A8.06C"/>
    <property type="match status" value="1"/>
</dbReference>
<organism evidence="4 5">
    <name type="scientific">Dietzia aerolata</name>
    <dbReference type="NCBI Taxonomy" id="595984"/>
    <lineage>
        <taxon>Bacteria</taxon>
        <taxon>Bacillati</taxon>
        <taxon>Actinomycetota</taxon>
        <taxon>Actinomycetes</taxon>
        <taxon>Mycobacteriales</taxon>
        <taxon>Dietziaceae</taxon>
        <taxon>Dietzia</taxon>
    </lineage>
</organism>
<comment type="similarity">
    <text evidence="1">Belongs to the 'GDXG' lipolytic enzyme family.</text>
</comment>
<dbReference type="Pfam" id="PF07859">
    <property type="entry name" value="Abhydrolase_3"/>
    <property type="match status" value="1"/>
</dbReference>
<keyword evidence="5" id="KW-1185">Reference proteome</keyword>
<dbReference type="RefSeq" id="WP_241730222.1">
    <property type="nucleotide sequence ID" value="NZ_JAALDM010000175.1"/>
</dbReference>
<feature type="domain" description="Alpha/beta hydrolase fold-3" evidence="3">
    <location>
        <begin position="132"/>
        <end position="338"/>
    </location>
</feature>
<dbReference type="Gene3D" id="3.40.50.1820">
    <property type="entry name" value="alpha/beta hydrolase"/>
    <property type="match status" value="1"/>
</dbReference>
<name>A0ABV5JLJ6_9ACTN</name>
<gene>
    <name evidence="4" type="ORF">ACFFVD_02160</name>
</gene>
<dbReference type="InterPro" id="IPR050300">
    <property type="entry name" value="GDXG_lipolytic_enzyme"/>
</dbReference>
<dbReference type="GO" id="GO:0016787">
    <property type="term" value="F:hydrolase activity"/>
    <property type="evidence" value="ECO:0007669"/>
    <property type="project" value="UniProtKB-KW"/>
</dbReference>
<sequence length="364" mass="39345">MRTSMPGHRAFVPTTTDRLVKAAMTTAGRLPAGLIQLIAGRPRHVDGQTLDPHFQAGVKVMSLLSKGEYEDMPVEEARLTLDRSAYTVSGDPIPLAVVRDIVLPLAGDDPGSADLPARVYSLVETDEPQPTLIYFHGGGWTLGSIESHDATCRYIARMGGVKVISVDYRLAPEFKFPTPVNDVLAAFRYVRDNAEEVGVDPTRIAVGGDSAGANLAAVVCQQTRDAGETMPAFQLLFVPATNMSARTQSYETFREGYFLTKANMDWYEENYIRSDDDRTDPRASPLLATDFSGLPPAHVATGGFDPLRDEGEAYARKMAEAGVAVSLRRHSTMVHPFVNAVGATPLARAALSEAVGALRMGLAY</sequence>
<evidence type="ECO:0000256" key="1">
    <source>
        <dbReference type="ARBA" id="ARBA00010515"/>
    </source>
</evidence>
<dbReference type="EMBL" id="JBHMDY010000001">
    <property type="protein sequence ID" value="MFB9258598.1"/>
    <property type="molecule type" value="Genomic_DNA"/>
</dbReference>
<dbReference type="Proteomes" id="UP001589700">
    <property type="component" value="Unassembled WGS sequence"/>
</dbReference>
<reference evidence="4 5" key="1">
    <citation type="submission" date="2024-09" db="EMBL/GenBank/DDBJ databases">
        <authorList>
            <person name="Sun Q."/>
            <person name="Mori K."/>
        </authorList>
    </citation>
    <scope>NUCLEOTIDE SEQUENCE [LARGE SCALE GENOMIC DNA]</scope>
    <source>
        <strain evidence="4 5">CCM 7659</strain>
    </source>
</reference>
<protein>
    <submittedName>
        <fullName evidence="4">Alpha/beta hydrolase</fullName>
    </submittedName>
</protein>
<dbReference type="InterPro" id="IPR002168">
    <property type="entry name" value="Lipase_GDXG_HIS_AS"/>
</dbReference>
<keyword evidence="2 4" id="KW-0378">Hydrolase</keyword>
<evidence type="ECO:0000259" key="3">
    <source>
        <dbReference type="Pfam" id="PF07859"/>
    </source>
</evidence>
<dbReference type="InterPro" id="IPR029058">
    <property type="entry name" value="AB_hydrolase_fold"/>
</dbReference>
<comment type="caution">
    <text evidence="4">The sequence shown here is derived from an EMBL/GenBank/DDBJ whole genome shotgun (WGS) entry which is preliminary data.</text>
</comment>
<dbReference type="SUPFAM" id="SSF53474">
    <property type="entry name" value="alpha/beta-Hydrolases"/>
    <property type="match status" value="1"/>
</dbReference>
<accession>A0ABV5JLJ6</accession>
<dbReference type="InterPro" id="IPR013094">
    <property type="entry name" value="AB_hydrolase_3"/>
</dbReference>
<dbReference type="PROSITE" id="PS01173">
    <property type="entry name" value="LIPASE_GDXG_HIS"/>
    <property type="match status" value="1"/>
</dbReference>
<proteinExistence type="inferred from homology"/>